<organism evidence="18 19">
    <name type="scientific">Penicillium oxalicum (strain 114-2 / CGMCC 5302)</name>
    <name type="common">Penicillium decumbens</name>
    <dbReference type="NCBI Taxonomy" id="933388"/>
    <lineage>
        <taxon>Eukaryota</taxon>
        <taxon>Fungi</taxon>
        <taxon>Dikarya</taxon>
        <taxon>Ascomycota</taxon>
        <taxon>Pezizomycotina</taxon>
        <taxon>Eurotiomycetes</taxon>
        <taxon>Eurotiomycetidae</taxon>
        <taxon>Eurotiales</taxon>
        <taxon>Aspergillaceae</taxon>
        <taxon>Penicillium</taxon>
    </lineage>
</organism>
<dbReference type="PhylomeDB" id="S7ZQK1"/>
<reference evidence="18 19" key="1">
    <citation type="journal article" date="2013" name="PLoS ONE">
        <title>Genomic and secretomic analyses reveal unique features of the lignocellulolytic enzyme system of Penicillium decumbens.</title>
        <authorList>
            <person name="Liu G."/>
            <person name="Zhang L."/>
            <person name="Wei X."/>
            <person name="Zou G."/>
            <person name="Qin Y."/>
            <person name="Ma L."/>
            <person name="Li J."/>
            <person name="Zheng H."/>
            <person name="Wang S."/>
            <person name="Wang C."/>
            <person name="Xun L."/>
            <person name="Zhao G.-P."/>
            <person name="Zhou Z."/>
            <person name="Qu Y."/>
        </authorList>
    </citation>
    <scope>NUCLEOTIDE SEQUENCE [LARGE SCALE GENOMIC DNA]</scope>
    <source>
        <strain evidence="19">114-2 / CGMCC 5302</strain>
    </source>
</reference>
<dbReference type="PANTHER" id="PTHR28025">
    <property type="entry name" value="DASH COMPLEX SUBUNIT DAD1"/>
    <property type="match status" value="1"/>
</dbReference>
<evidence type="ECO:0000256" key="12">
    <source>
        <dbReference type="ARBA" id="ARBA00023212"/>
    </source>
</evidence>
<evidence type="ECO:0000313" key="18">
    <source>
        <dbReference type="EMBL" id="EPS32689.1"/>
    </source>
</evidence>
<protein>
    <recommendedName>
        <fullName evidence="5">DASH complex subunit DAD1</fullName>
    </recommendedName>
    <alternativeName>
        <fullName evidence="16">Outer kinetochore protein DAD1</fullName>
    </alternativeName>
</protein>
<keyword evidence="8" id="KW-0132">Cell division</keyword>
<feature type="region of interest" description="Disordered" evidence="17">
    <location>
        <begin position="1"/>
        <end position="20"/>
    </location>
</feature>
<dbReference type="GO" id="GO:0044732">
    <property type="term" value="C:mitotic spindle pole body"/>
    <property type="evidence" value="ECO:0007669"/>
    <property type="project" value="TreeGrafter"/>
</dbReference>
<dbReference type="GO" id="GO:0051010">
    <property type="term" value="F:microtubule plus-end binding"/>
    <property type="evidence" value="ECO:0007669"/>
    <property type="project" value="TreeGrafter"/>
</dbReference>
<keyword evidence="14" id="KW-0131">Cell cycle</keyword>
<keyword evidence="12" id="KW-0206">Cytoskeleton</keyword>
<evidence type="ECO:0000256" key="14">
    <source>
        <dbReference type="ARBA" id="ARBA00023306"/>
    </source>
</evidence>
<evidence type="ECO:0000256" key="3">
    <source>
        <dbReference type="ARBA" id="ARBA00004629"/>
    </source>
</evidence>
<evidence type="ECO:0000256" key="13">
    <source>
        <dbReference type="ARBA" id="ARBA00023242"/>
    </source>
</evidence>
<keyword evidence="19" id="KW-1185">Reference proteome</keyword>
<evidence type="ECO:0000256" key="10">
    <source>
        <dbReference type="ARBA" id="ARBA00022776"/>
    </source>
</evidence>
<evidence type="ECO:0000256" key="11">
    <source>
        <dbReference type="ARBA" id="ARBA00022838"/>
    </source>
</evidence>
<comment type="similarity">
    <text evidence="4">Belongs to the DASH complex DAD1 family.</text>
</comment>
<comment type="subcellular location">
    <subcellularLocation>
        <location evidence="3">Chromosome</location>
        <location evidence="3">Centromere</location>
        <location evidence="3">Kinetochore</location>
    </subcellularLocation>
    <subcellularLocation>
        <location evidence="2">Cytoplasm</location>
        <location evidence="2">Cytoskeleton</location>
        <location evidence="2">Spindle</location>
    </subcellularLocation>
    <subcellularLocation>
        <location evidence="1">Nucleus</location>
    </subcellularLocation>
</comment>
<keyword evidence="9" id="KW-0493">Microtubule</keyword>
<evidence type="ECO:0000256" key="5">
    <source>
        <dbReference type="ARBA" id="ARBA00020261"/>
    </source>
</evidence>
<evidence type="ECO:0000256" key="2">
    <source>
        <dbReference type="ARBA" id="ARBA00004186"/>
    </source>
</evidence>
<dbReference type="Proteomes" id="UP000019376">
    <property type="component" value="Unassembled WGS sequence"/>
</dbReference>
<dbReference type="Pfam" id="PF08649">
    <property type="entry name" value="DASH_Dad1"/>
    <property type="match status" value="1"/>
</dbReference>
<dbReference type="GO" id="GO:0005876">
    <property type="term" value="C:spindle microtubule"/>
    <property type="evidence" value="ECO:0007669"/>
    <property type="project" value="TreeGrafter"/>
</dbReference>
<feature type="compositionally biased region" description="Polar residues" evidence="17">
    <location>
        <begin position="87"/>
        <end position="111"/>
    </location>
</feature>
<dbReference type="GO" id="GO:0051301">
    <property type="term" value="P:cell division"/>
    <property type="evidence" value="ECO:0007669"/>
    <property type="project" value="UniProtKB-KW"/>
</dbReference>
<dbReference type="eggNOG" id="ENOG502SBWQ">
    <property type="taxonomic scope" value="Eukaryota"/>
</dbReference>
<dbReference type="AlphaFoldDB" id="S7ZQK1"/>
<keyword evidence="15" id="KW-0137">Centromere</keyword>
<evidence type="ECO:0000256" key="7">
    <source>
        <dbReference type="ARBA" id="ARBA00022490"/>
    </source>
</evidence>
<dbReference type="HOGENOM" id="CLU_142427_0_1_1"/>
<evidence type="ECO:0000256" key="1">
    <source>
        <dbReference type="ARBA" id="ARBA00004123"/>
    </source>
</evidence>
<sequence>MAFSNSTPGSGGRATSPTVFEQQREELVREIALGMEQVLQNMNRLNRNLESIITVGNEFSSVEALWSQFENYMGRPQEEVEEAAQGKRTTGESQTHAGTQHESSDESMSGQ</sequence>
<keyword evidence="6" id="KW-0158">Chromosome</keyword>
<dbReference type="GO" id="GO:0042729">
    <property type="term" value="C:DASH complex"/>
    <property type="evidence" value="ECO:0007669"/>
    <property type="project" value="InterPro"/>
</dbReference>
<proteinExistence type="inferred from homology"/>
<keyword evidence="7" id="KW-0963">Cytoplasm</keyword>
<keyword evidence="10" id="KW-0498">Mitosis</keyword>
<dbReference type="OrthoDB" id="5566853at2759"/>
<keyword evidence="11" id="KW-0995">Kinetochore</keyword>
<evidence type="ECO:0000313" key="19">
    <source>
        <dbReference type="Proteomes" id="UP000019376"/>
    </source>
</evidence>
<evidence type="ECO:0000256" key="4">
    <source>
        <dbReference type="ARBA" id="ARBA00010146"/>
    </source>
</evidence>
<name>S7ZQK1_PENO1</name>
<dbReference type="EMBL" id="KB644414">
    <property type="protein sequence ID" value="EPS32689.1"/>
    <property type="molecule type" value="Genomic_DNA"/>
</dbReference>
<accession>S7ZQK1</accession>
<dbReference type="PANTHER" id="PTHR28025:SF1">
    <property type="entry name" value="DASH COMPLEX SUBUNIT DAD1"/>
    <property type="match status" value="1"/>
</dbReference>
<evidence type="ECO:0000256" key="17">
    <source>
        <dbReference type="SAM" id="MobiDB-lite"/>
    </source>
</evidence>
<evidence type="ECO:0000256" key="6">
    <source>
        <dbReference type="ARBA" id="ARBA00022454"/>
    </source>
</evidence>
<evidence type="ECO:0000256" key="15">
    <source>
        <dbReference type="ARBA" id="ARBA00023328"/>
    </source>
</evidence>
<keyword evidence="13" id="KW-0539">Nucleus</keyword>
<gene>
    <name evidence="18" type="ORF">PDE_07649</name>
</gene>
<dbReference type="InterPro" id="IPR013958">
    <property type="entry name" value="DASH_Dad1"/>
</dbReference>
<dbReference type="GO" id="GO:0072686">
    <property type="term" value="C:mitotic spindle"/>
    <property type="evidence" value="ECO:0007669"/>
    <property type="project" value="InterPro"/>
</dbReference>
<evidence type="ECO:0000256" key="8">
    <source>
        <dbReference type="ARBA" id="ARBA00022618"/>
    </source>
</evidence>
<evidence type="ECO:0000256" key="9">
    <source>
        <dbReference type="ARBA" id="ARBA00022701"/>
    </source>
</evidence>
<feature type="region of interest" description="Disordered" evidence="17">
    <location>
        <begin position="76"/>
        <end position="111"/>
    </location>
</feature>
<evidence type="ECO:0000256" key="16">
    <source>
        <dbReference type="ARBA" id="ARBA00030566"/>
    </source>
</evidence>